<evidence type="ECO:0000256" key="17">
    <source>
        <dbReference type="ARBA" id="ARBA00023170"/>
    </source>
</evidence>
<keyword evidence="13 28" id="KW-0418">Kinase</keyword>
<keyword evidence="17 28" id="KW-0675">Receptor</keyword>
<dbReference type="Proteomes" id="UP000251960">
    <property type="component" value="Chromosome 5"/>
</dbReference>
<dbReference type="FunFam" id="1.10.510.10:FF:000358">
    <property type="entry name" value="Putative leucine-rich repeat receptor-like serine/threonine-protein kinase"/>
    <property type="match status" value="1"/>
</dbReference>
<sequence length="1997" mass="218092">MHGTARASKAKINGFTGPVYLEKEIQGADKSSRENLEPLRMALVQTAEIPLSPVNLGIILVVHGFIVILCHFFSFRTCLFRGDDDNSSSRKCNTSSLKMLLEKEMSKEAESKRRHPSVIARLMGLEEDLPTKEPTVHHTVSDLSRDLNATNNTLQGKEHHHFIMSKTQNYQSCHEKIEYNDVFEVSEGQPGTDCFHDRTSQKGWSSENKSEQFNIARDKIMEPEQLAIEEKLLCTKELPEALVFPCSNRDLFLEFPEEHNPTFSRQSSGLHANQAPPQTKRITVLKPIRSVDSDGIRRPRAEIGKQNVLKMRRFHQIPSSKEEIPSQPSRIILLRPTPGKPGISKAKLTSRATSFQLPNRNSLNGSLDDNQASIGSAGLVHGMMQCRQDGCHQRDDSLLSSAYSNGYGGDESSFSDSEVDYTSGSEINYIEDCDTLSDSEGGSPLSRHSWNYIRRYEGQCSSSSFSKISHFSESSVVTEAKKQISERWSMVTCNEMSQVQLSRRKCTLGEMLSIKEAKEDEATTGMFYVSSNQSCGLENELTTRSTNVTTSRKNGDNGERSSKLPRSKSVPVISSTSDNMTVNMQASNPESCKLKVAVVSNKGKSAFKGRVSDFFLSKSKRPRRQMPAYHQSDCIAEGLEGCITHNRQDCNHKMDAIEKAMHYDDEFNSFSTRISTSIPDRTTSGASVSLGSSTGNLDKLGVNKCLNGNRDQPSPTSVLDAPSEDSSCNEPETLGTTTSKNAISRSSAIETVARFLSLDDTASESQSLCNPRPSSLLPDADDDESECHVLVQNIMSSAGLGTSQSRMVFAGWHLPDHPLDPVLRNKVSQLQEKSSYRRLLFDCVNVALIEIGENALLSALPWSKRSSRTWRGTSSPDLGVEVWSILKDWIHGARMFVVSKRDNAGIILDRIVKQEVEARGWVKLMMAQVVVITEELEGGVMEELVEEAVLDFYSLFSVAMNLYMLKQTSLLLPLLLCCVCNTVRCSAAPDTNTSAETDALALLEFKRAASDPGGALSSWNASTSLCQWKGVTCADDPKNNGAGRVTELRLADRGLSGAIAGSVGNLTALRVLDLSNNRFSGRIPAVDSIRGLQVLDLSTNSLEGSVPDALTNCSSLERLWLYSNALTGSIPRNIGYLSNLVNFDLSGNNLTGTIPPSIGNASRLDVLYLGGNQLTGSIPDGVGELSAMSVLELNNNLLSGSIPSTLFNLSSLQTLDLGSNMLVDTLPSDMGDWLVSLQSLFLNGNQLQGQIPSSIGRASELQSIHISANRFSGPIPASLGNLSKLSTLNLEENALETRGDDQSWGFLAALGNCALLNSLSLDNNNLQGELPDSIGNLAPGLQVLRMGFNNMSGTVPPGIGKLRNLTTLGLSHNRFTGVLGGWLGNLENLQYVDLESNGFTGPIPPSAGNLTQLLALKLANNGFQGSVPASFGNLQQLAYLDLSYNNLRGSVPGEALTSPRMRTCVLSYNSLEGSIPLDFSRLQELTELSLSSNAFTGDIPDSIGQCQMLQTVEMDRNLLTGNVPVSFGNLKSLSTLNLSHNNLSGPIPSAALTGLQYLTRLDISYNDFTGEVPRDGVFANATAVSLQGNRGLCGGATTLHMPSCRTRSNKRAETQYYLIEVLIPVFGFMSLALLIYFLLIEKTTRRRRRQHLPFPSFGKQFPKVTYQDLAQATKDFSESNLVGRGSYGSVYRCRLKEHGMEEEMAVKVFDLEMPGAERSFLAECEALRSIQHRNLLPIRTACSAVDNRGGMFKALLYEFMPNGSLDTWLHPRAAPPAGGGKAPKRLGFSQRVNVIVNVADVLDYLHHECGRPTVHCDLKPSNILLDDDLNALLGDFGIARFYADSKSAPPPAVDDPTSSVGVRGTIGYIAPEYAGGVRLASTSGDVYSFGVVVLEMVTGKRPTDPTFKDGLDIVNFVSSNFPHQISRVVDPRLSEECKEFSRDKVEPENAAYQCLLCLLQVALSCTHPSPSERVSIKEVANKLHATQMAYEGAKEKK</sequence>
<evidence type="ECO:0000256" key="26">
    <source>
        <dbReference type="SAM" id="Phobius"/>
    </source>
</evidence>
<comment type="catalytic activity">
    <reaction evidence="19">
        <text>L-threonyl-[protein] + ATP = O-phospho-L-threonyl-[protein] + ADP + H(+)</text>
        <dbReference type="Rhea" id="RHEA:46608"/>
        <dbReference type="Rhea" id="RHEA-COMP:11060"/>
        <dbReference type="Rhea" id="RHEA-COMP:11605"/>
        <dbReference type="ChEBI" id="CHEBI:15378"/>
        <dbReference type="ChEBI" id="CHEBI:30013"/>
        <dbReference type="ChEBI" id="CHEBI:30616"/>
        <dbReference type="ChEBI" id="CHEBI:61977"/>
        <dbReference type="ChEBI" id="CHEBI:456216"/>
        <dbReference type="EC" id="2.7.11.1"/>
    </reaction>
</comment>
<accession>A0A3L6ER28</accession>
<dbReference type="Pfam" id="PF08263">
    <property type="entry name" value="LRRNT_2"/>
    <property type="match status" value="1"/>
</dbReference>
<evidence type="ECO:0000256" key="11">
    <source>
        <dbReference type="ARBA" id="ARBA00022737"/>
    </source>
</evidence>
<evidence type="ECO:0000256" key="24">
    <source>
        <dbReference type="PROSITE-ProRule" id="PRU10141"/>
    </source>
</evidence>
<dbReference type="PANTHER" id="PTHR48053:SF6">
    <property type="entry name" value="PROTEIN KINASE DOMAIN-CONTAINING PROTEIN"/>
    <property type="match status" value="1"/>
</dbReference>
<dbReference type="GO" id="GO:0004674">
    <property type="term" value="F:protein serine/threonine kinase activity"/>
    <property type="evidence" value="ECO:0007669"/>
    <property type="project" value="UniProtKB-KW"/>
</dbReference>
<feature type="region of interest" description="Disordered" evidence="25">
    <location>
        <begin position="704"/>
        <end position="742"/>
    </location>
</feature>
<dbReference type="Pfam" id="PF00560">
    <property type="entry name" value="LRR_1"/>
    <property type="match status" value="6"/>
</dbReference>
<dbReference type="InterPro" id="IPR032675">
    <property type="entry name" value="LRR_dom_sf"/>
</dbReference>
<evidence type="ECO:0000256" key="19">
    <source>
        <dbReference type="ARBA" id="ARBA00047899"/>
    </source>
</evidence>
<dbReference type="Pfam" id="PF00069">
    <property type="entry name" value="Pkinase"/>
    <property type="match status" value="1"/>
</dbReference>
<keyword evidence="12 24" id="KW-0547">Nucleotide-binding</keyword>
<keyword evidence="7" id="KW-0433">Leucine-rich repeat</keyword>
<evidence type="ECO:0000256" key="20">
    <source>
        <dbReference type="ARBA" id="ARBA00048679"/>
    </source>
</evidence>
<feature type="compositionally biased region" description="Polar residues" evidence="25">
    <location>
        <begin position="724"/>
        <end position="742"/>
    </location>
</feature>
<dbReference type="InterPro" id="IPR013210">
    <property type="entry name" value="LRR_N_plant-typ"/>
</dbReference>
<dbReference type="SUPFAM" id="SSF52058">
    <property type="entry name" value="L domain-like"/>
    <property type="match status" value="1"/>
</dbReference>
<feature type="compositionally biased region" description="Polar residues" evidence="25">
    <location>
        <begin position="539"/>
        <end position="552"/>
    </location>
</feature>
<dbReference type="SMART" id="SM00369">
    <property type="entry name" value="LRR_TYP"/>
    <property type="match status" value="12"/>
</dbReference>
<dbReference type="FunFam" id="3.80.10.10:FF:001345">
    <property type="entry name" value="Putative leucine-rich repeat receptor-like protein kinase family protein"/>
    <property type="match status" value="1"/>
</dbReference>
<evidence type="ECO:0000256" key="3">
    <source>
        <dbReference type="ARBA" id="ARBA00012513"/>
    </source>
</evidence>
<evidence type="ECO:0000256" key="13">
    <source>
        <dbReference type="ARBA" id="ARBA00022777"/>
    </source>
</evidence>
<dbReference type="Pfam" id="PF13855">
    <property type="entry name" value="LRR_8"/>
    <property type="match status" value="4"/>
</dbReference>
<evidence type="ECO:0000256" key="21">
    <source>
        <dbReference type="ARBA" id="ARBA00054320"/>
    </source>
</evidence>
<keyword evidence="4" id="KW-1003">Cell membrane</keyword>
<dbReference type="EC" id="2.7.11.1" evidence="3"/>
<dbReference type="PROSITE" id="PS50011">
    <property type="entry name" value="PROTEIN_KINASE_DOM"/>
    <property type="match status" value="1"/>
</dbReference>
<dbReference type="SUPFAM" id="SSF52047">
    <property type="entry name" value="RNI-like"/>
    <property type="match status" value="1"/>
</dbReference>
<dbReference type="InterPro" id="IPR003591">
    <property type="entry name" value="Leu-rich_rpt_typical-subtyp"/>
</dbReference>
<evidence type="ECO:0000256" key="10">
    <source>
        <dbReference type="ARBA" id="ARBA00022729"/>
    </source>
</evidence>
<keyword evidence="10" id="KW-0732">Signal</keyword>
<keyword evidence="9 26" id="KW-0812">Transmembrane</keyword>
<proteinExistence type="predicted"/>
<dbReference type="PROSITE" id="PS51450">
    <property type="entry name" value="LRR"/>
    <property type="match status" value="1"/>
</dbReference>
<evidence type="ECO:0000256" key="1">
    <source>
        <dbReference type="ARBA" id="ARBA00004162"/>
    </source>
</evidence>
<evidence type="ECO:0000256" key="9">
    <source>
        <dbReference type="ARBA" id="ARBA00022692"/>
    </source>
</evidence>
<dbReference type="Pfam" id="PF14309">
    <property type="entry name" value="DUF4378"/>
    <property type="match status" value="1"/>
</dbReference>
<dbReference type="FunFam" id="3.80.10.10:FF:000317">
    <property type="entry name" value="Inactive leucine-rich repeat receptor-like protein kinase"/>
    <property type="match status" value="1"/>
</dbReference>
<dbReference type="InterPro" id="IPR025486">
    <property type="entry name" value="DUF4378"/>
</dbReference>
<dbReference type="InterPro" id="IPR017441">
    <property type="entry name" value="Protein_kinase_ATP_BS"/>
</dbReference>
<evidence type="ECO:0000256" key="18">
    <source>
        <dbReference type="ARBA" id="ARBA00023180"/>
    </source>
</evidence>
<dbReference type="FunFam" id="3.30.200.20:FF:000432">
    <property type="entry name" value="LRR receptor-like serine/threonine-protein kinase EFR"/>
    <property type="match status" value="1"/>
</dbReference>
<gene>
    <name evidence="28" type="primary">At3g47570_16</name>
    <name evidence="28" type="ORF">Zm00014a_037735</name>
</gene>
<comment type="function">
    <text evidence="21">Receptor kinase that detects X.oryzae pv. oryzae protein Ax21 to promote innate immunity. Following X.oryzae pv. oryzae protein Ax21 detection, undergoes cleavage, releasing the processed protein kinase Xa21 chain.</text>
</comment>
<evidence type="ECO:0000256" key="14">
    <source>
        <dbReference type="ARBA" id="ARBA00022840"/>
    </source>
</evidence>
<keyword evidence="8" id="KW-0808">Transferase</keyword>
<evidence type="ECO:0000256" key="6">
    <source>
        <dbReference type="ARBA" id="ARBA00022553"/>
    </source>
</evidence>
<dbReference type="InterPro" id="IPR001611">
    <property type="entry name" value="Leu-rich_rpt"/>
</dbReference>
<evidence type="ECO:0000256" key="16">
    <source>
        <dbReference type="ARBA" id="ARBA00023136"/>
    </source>
</evidence>
<organism evidence="28 29">
    <name type="scientific">Zea mays</name>
    <name type="common">Maize</name>
    <dbReference type="NCBI Taxonomy" id="4577"/>
    <lineage>
        <taxon>Eukaryota</taxon>
        <taxon>Viridiplantae</taxon>
        <taxon>Streptophyta</taxon>
        <taxon>Embryophyta</taxon>
        <taxon>Tracheophyta</taxon>
        <taxon>Spermatophyta</taxon>
        <taxon>Magnoliopsida</taxon>
        <taxon>Liliopsida</taxon>
        <taxon>Poales</taxon>
        <taxon>Poaceae</taxon>
        <taxon>PACMAD clade</taxon>
        <taxon>Panicoideae</taxon>
        <taxon>Andropogonodae</taxon>
        <taxon>Andropogoneae</taxon>
        <taxon>Tripsacinae</taxon>
        <taxon>Zea</taxon>
    </lineage>
</organism>
<evidence type="ECO:0000313" key="29">
    <source>
        <dbReference type="Proteomes" id="UP000251960"/>
    </source>
</evidence>
<dbReference type="GO" id="GO:0005524">
    <property type="term" value="F:ATP binding"/>
    <property type="evidence" value="ECO:0007669"/>
    <property type="project" value="UniProtKB-UniRule"/>
</dbReference>
<dbReference type="SUPFAM" id="SSF56112">
    <property type="entry name" value="Protein kinase-like (PK-like)"/>
    <property type="match status" value="1"/>
</dbReference>
<dbReference type="Gene3D" id="1.10.510.10">
    <property type="entry name" value="Transferase(Phosphotransferase) domain 1"/>
    <property type="match status" value="1"/>
</dbReference>
<evidence type="ECO:0000256" key="12">
    <source>
        <dbReference type="ARBA" id="ARBA00022741"/>
    </source>
</evidence>
<feature type="compositionally biased region" description="Basic and acidic residues" evidence="25">
    <location>
        <begin position="553"/>
        <end position="562"/>
    </location>
</feature>
<evidence type="ECO:0000256" key="8">
    <source>
        <dbReference type="ARBA" id="ARBA00022679"/>
    </source>
</evidence>
<dbReference type="GO" id="GO:0005789">
    <property type="term" value="C:endoplasmic reticulum membrane"/>
    <property type="evidence" value="ECO:0007669"/>
    <property type="project" value="UniProtKB-SubCell"/>
</dbReference>
<evidence type="ECO:0000256" key="7">
    <source>
        <dbReference type="ARBA" id="ARBA00022614"/>
    </source>
</evidence>
<dbReference type="SMART" id="SM00220">
    <property type="entry name" value="S_TKc"/>
    <property type="match status" value="1"/>
</dbReference>
<keyword evidence="14 24" id="KW-0067">ATP-binding</keyword>
<dbReference type="Gene3D" id="3.80.10.10">
    <property type="entry name" value="Ribonuclease Inhibitor"/>
    <property type="match status" value="3"/>
</dbReference>
<dbReference type="PANTHER" id="PTHR48053">
    <property type="entry name" value="LEUCINE RICH REPEAT FAMILY PROTEIN, EXPRESSED"/>
    <property type="match status" value="1"/>
</dbReference>
<feature type="region of interest" description="Disordered" evidence="25">
    <location>
        <begin position="539"/>
        <end position="574"/>
    </location>
</feature>
<dbReference type="EMBL" id="NCVQ01000006">
    <property type="protein sequence ID" value="PWZ23325.1"/>
    <property type="molecule type" value="Genomic_DNA"/>
</dbReference>
<evidence type="ECO:0000256" key="4">
    <source>
        <dbReference type="ARBA" id="ARBA00022475"/>
    </source>
</evidence>
<feature type="transmembrane region" description="Helical" evidence="26">
    <location>
        <begin position="54"/>
        <end position="75"/>
    </location>
</feature>
<keyword evidence="5" id="KW-0723">Serine/threonine-protein kinase</keyword>
<feature type="binding site" evidence="24">
    <location>
        <position position="1707"/>
    </location>
    <ligand>
        <name>ATP</name>
        <dbReference type="ChEBI" id="CHEBI:30616"/>
    </ligand>
</feature>
<comment type="catalytic activity">
    <reaction evidence="20">
        <text>L-seryl-[protein] + ATP = O-phospho-L-seryl-[protein] + ADP + H(+)</text>
        <dbReference type="Rhea" id="RHEA:17989"/>
        <dbReference type="Rhea" id="RHEA-COMP:9863"/>
        <dbReference type="Rhea" id="RHEA-COMP:11604"/>
        <dbReference type="ChEBI" id="CHEBI:15378"/>
        <dbReference type="ChEBI" id="CHEBI:29999"/>
        <dbReference type="ChEBI" id="CHEBI:30616"/>
        <dbReference type="ChEBI" id="CHEBI:83421"/>
        <dbReference type="ChEBI" id="CHEBI:456216"/>
        <dbReference type="EC" id="2.7.11.1"/>
    </reaction>
</comment>
<name>A0A3L6ER28_MAIZE</name>
<dbReference type="GO" id="GO:0005886">
    <property type="term" value="C:plasma membrane"/>
    <property type="evidence" value="ECO:0007669"/>
    <property type="project" value="UniProtKB-SubCell"/>
</dbReference>
<evidence type="ECO:0000313" key="28">
    <source>
        <dbReference type="EMBL" id="PWZ23325.1"/>
    </source>
</evidence>
<protein>
    <recommendedName>
        <fullName evidence="23">Receptor kinase-like protein Xa21</fullName>
        <ecNumber evidence="3">2.7.11.1</ecNumber>
    </recommendedName>
</protein>
<keyword evidence="18" id="KW-0325">Glycoprotein</keyword>
<evidence type="ECO:0000256" key="5">
    <source>
        <dbReference type="ARBA" id="ARBA00022527"/>
    </source>
</evidence>
<keyword evidence="6" id="KW-0597">Phosphoprotein</keyword>
<dbReference type="InterPro" id="IPR000719">
    <property type="entry name" value="Prot_kinase_dom"/>
</dbReference>
<dbReference type="InterPro" id="IPR011009">
    <property type="entry name" value="Kinase-like_dom_sf"/>
</dbReference>
<evidence type="ECO:0000256" key="15">
    <source>
        <dbReference type="ARBA" id="ARBA00022989"/>
    </source>
</evidence>
<feature type="transmembrane region" description="Helical" evidence="26">
    <location>
        <begin position="1616"/>
        <end position="1639"/>
    </location>
</feature>
<comment type="function">
    <text evidence="22">The processed protein kinase Xa21 chain released by protein cleavage after X.oryzae pv. oryzae protein Ax21 detection translocates into the nucleus where it can bind and regulate WRKY62, a transcription factor. Confers resistance to the bacterial pathogen X.oryzae pv. oryzae (Xoo).</text>
</comment>
<dbReference type="Gene3D" id="3.30.200.20">
    <property type="entry name" value="Phosphorylase Kinase, domain 1"/>
    <property type="match status" value="1"/>
</dbReference>
<dbReference type="ExpressionAtlas" id="A0A3L6ER28">
    <property type="expression patterns" value="baseline and differential"/>
</dbReference>
<evidence type="ECO:0000256" key="22">
    <source>
        <dbReference type="ARBA" id="ARBA00056628"/>
    </source>
</evidence>
<feature type="domain" description="Protein kinase" evidence="27">
    <location>
        <begin position="1676"/>
        <end position="1987"/>
    </location>
</feature>
<evidence type="ECO:0000256" key="2">
    <source>
        <dbReference type="ARBA" id="ARBA00004389"/>
    </source>
</evidence>
<comment type="caution">
    <text evidence="28">The sequence shown here is derived from an EMBL/GenBank/DDBJ whole genome shotgun (WGS) entry which is preliminary data.</text>
</comment>
<keyword evidence="16 26" id="KW-0472">Membrane</keyword>
<evidence type="ECO:0000256" key="25">
    <source>
        <dbReference type="SAM" id="MobiDB-lite"/>
    </source>
</evidence>
<dbReference type="PRINTS" id="PR00019">
    <property type="entry name" value="LEURICHRPT"/>
</dbReference>
<evidence type="ECO:0000256" key="23">
    <source>
        <dbReference type="ARBA" id="ARBA00072040"/>
    </source>
</evidence>
<dbReference type="PROSITE" id="PS00107">
    <property type="entry name" value="PROTEIN_KINASE_ATP"/>
    <property type="match status" value="1"/>
</dbReference>
<keyword evidence="11" id="KW-0677">Repeat</keyword>
<comment type="subcellular location">
    <subcellularLocation>
        <location evidence="1">Cell membrane</location>
        <topology evidence="1">Single-pass membrane protein</topology>
    </subcellularLocation>
    <subcellularLocation>
        <location evidence="2">Endoplasmic reticulum membrane</location>
        <topology evidence="2">Single-pass membrane protein</topology>
    </subcellularLocation>
</comment>
<keyword evidence="15 26" id="KW-1133">Transmembrane helix</keyword>
<evidence type="ECO:0000259" key="27">
    <source>
        <dbReference type="PROSITE" id="PS50011"/>
    </source>
</evidence>
<reference evidence="28 29" key="1">
    <citation type="journal article" date="2018" name="Nat. Genet.">
        <title>Extensive intraspecific gene order and gene structural variations between Mo17 and other maize genomes.</title>
        <authorList>
            <person name="Sun S."/>
            <person name="Zhou Y."/>
            <person name="Chen J."/>
            <person name="Shi J."/>
            <person name="Zhao H."/>
            <person name="Zhao H."/>
            <person name="Song W."/>
            <person name="Zhang M."/>
            <person name="Cui Y."/>
            <person name="Dong X."/>
            <person name="Liu H."/>
            <person name="Ma X."/>
            <person name="Jiao Y."/>
            <person name="Wang B."/>
            <person name="Wei X."/>
            <person name="Stein J.C."/>
            <person name="Glaubitz J.C."/>
            <person name="Lu F."/>
            <person name="Yu G."/>
            <person name="Liang C."/>
            <person name="Fengler K."/>
            <person name="Li B."/>
            <person name="Rafalski A."/>
            <person name="Schnable P.S."/>
            <person name="Ware D.H."/>
            <person name="Buckler E.S."/>
            <person name="Lai J."/>
        </authorList>
    </citation>
    <scope>NUCLEOTIDE SEQUENCE [LARGE SCALE GENOMIC DNA]</scope>
    <source>
        <strain evidence="29">cv. Missouri 17</strain>
        <tissue evidence="28">Seedling</tissue>
    </source>
</reference>
<dbReference type="InterPro" id="IPR051716">
    <property type="entry name" value="Plant_RL_S/T_kinase"/>
</dbReference>